<proteinExistence type="predicted"/>
<dbReference type="InterPro" id="IPR003142">
    <property type="entry name" value="BPL_C"/>
</dbReference>
<dbReference type="Pfam" id="PF02237">
    <property type="entry name" value="BPL_C"/>
    <property type="match status" value="1"/>
</dbReference>
<dbReference type="SUPFAM" id="SSF50037">
    <property type="entry name" value="C-terminal domain of transcriptional repressors"/>
    <property type="match status" value="1"/>
</dbReference>
<evidence type="ECO:0000313" key="3">
    <source>
        <dbReference type="Proteomes" id="UP000238296"/>
    </source>
</evidence>
<evidence type="ECO:0000313" key="2">
    <source>
        <dbReference type="EMBL" id="PQM46737.1"/>
    </source>
</evidence>
<dbReference type="Gene3D" id="2.30.30.100">
    <property type="match status" value="1"/>
</dbReference>
<reference evidence="2 3" key="1">
    <citation type="journal article" date="2017" name="Int. J. Syst. Evol. Microbiol.">
        <title>Mycobacterium talmoniae sp. nov., a slowly growing mycobacterium isolated from human respiratory samples.</title>
        <authorList>
            <person name="Davidson R.M."/>
            <person name="DeGroote M.A."/>
            <person name="Marola J.L."/>
            <person name="Buss S."/>
            <person name="Jones V."/>
            <person name="McNeil M.R."/>
            <person name="Freifeld A.G."/>
            <person name="Elaine Epperson L."/>
            <person name="Hasan N.A."/>
            <person name="Jackson M."/>
            <person name="Iwen P.C."/>
            <person name="Salfinger M."/>
            <person name="Strong M."/>
        </authorList>
    </citation>
    <scope>NUCLEOTIDE SEQUENCE [LARGE SCALE GENOMIC DNA]</scope>
    <source>
        <strain evidence="2 3">ATCC BAA-2683</strain>
    </source>
</reference>
<gene>
    <name evidence="2" type="ORF">C1Y40_03093</name>
</gene>
<dbReference type="Proteomes" id="UP000238296">
    <property type="component" value="Unassembled WGS sequence"/>
</dbReference>
<dbReference type="EMBL" id="PPEA01000445">
    <property type="protein sequence ID" value="PQM46737.1"/>
    <property type="molecule type" value="Genomic_DNA"/>
</dbReference>
<dbReference type="InterPro" id="IPR008988">
    <property type="entry name" value="Transcriptional_repressor_C"/>
</dbReference>
<organism evidence="2 3">
    <name type="scientific">Mycobacterium talmoniae</name>
    <dbReference type="NCBI Taxonomy" id="1858794"/>
    <lineage>
        <taxon>Bacteria</taxon>
        <taxon>Bacillati</taxon>
        <taxon>Actinomycetota</taxon>
        <taxon>Actinomycetes</taxon>
        <taxon>Mycobacteriales</taxon>
        <taxon>Mycobacteriaceae</taxon>
        <taxon>Mycobacterium</taxon>
    </lineage>
</organism>
<protein>
    <recommendedName>
        <fullName evidence="1">Biotin protein ligase C-terminal domain-containing protein</fullName>
    </recommendedName>
</protein>
<evidence type="ECO:0000259" key="1">
    <source>
        <dbReference type="Pfam" id="PF02237"/>
    </source>
</evidence>
<accession>A0A2S8BJ70</accession>
<feature type="domain" description="Biotin protein ligase C-terminal" evidence="1">
    <location>
        <begin position="3"/>
        <end position="38"/>
    </location>
</feature>
<sequence length="43" mass="4473">MPGDRQIEGIAEAIDELGRLRIDTGAGVETVSAGDVTHLRPGV</sequence>
<comment type="caution">
    <text evidence="2">The sequence shown here is derived from an EMBL/GenBank/DDBJ whole genome shotgun (WGS) entry which is preliminary data.</text>
</comment>
<name>A0A2S8BJ70_9MYCO</name>
<dbReference type="AlphaFoldDB" id="A0A2S8BJ70"/>